<evidence type="ECO:0000313" key="2">
    <source>
        <dbReference type="WBParaSite" id="Pan_g23420.t1"/>
    </source>
</evidence>
<name>A0A7E4ZXL6_PANRE</name>
<evidence type="ECO:0000313" key="1">
    <source>
        <dbReference type="Proteomes" id="UP000492821"/>
    </source>
</evidence>
<reference evidence="1" key="1">
    <citation type="journal article" date="2013" name="Genetics">
        <title>The draft genome and transcriptome of Panagrellus redivivus are shaped by the harsh demands of a free-living lifestyle.</title>
        <authorList>
            <person name="Srinivasan J."/>
            <person name="Dillman A.R."/>
            <person name="Macchietto M.G."/>
            <person name="Heikkinen L."/>
            <person name="Lakso M."/>
            <person name="Fracchia K.M."/>
            <person name="Antoshechkin I."/>
            <person name="Mortazavi A."/>
            <person name="Wong G."/>
            <person name="Sternberg P.W."/>
        </authorList>
    </citation>
    <scope>NUCLEOTIDE SEQUENCE [LARGE SCALE GENOMIC DNA]</scope>
    <source>
        <strain evidence="1">MT8872</strain>
    </source>
</reference>
<proteinExistence type="predicted"/>
<dbReference type="AlphaFoldDB" id="A0A7E4ZXL6"/>
<dbReference type="WBParaSite" id="Pan_g23420.t1">
    <property type="protein sequence ID" value="Pan_g23420.t1"/>
    <property type="gene ID" value="Pan_g23420"/>
</dbReference>
<protein>
    <submittedName>
        <fullName evidence="2">IgGFc_binding domain-containing protein</fullName>
    </submittedName>
</protein>
<reference evidence="2" key="2">
    <citation type="submission" date="2020-10" db="UniProtKB">
        <authorList>
            <consortium name="WormBaseParasite"/>
        </authorList>
    </citation>
    <scope>IDENTIFICATION</scope>
</reference>
<keyword evidence="1" id="KW-1185">Reference proteome</keyword>
<dbReference type="Proteomes" id="UP000492821">
    <property type="component" value="Unassembled WGS sequence"/>
</dbReference>
<sequence length="363" mass="40060">MSHAPLREVKTCKIPELTIDICKDIYADSTSTPSYVNNITIVPPFTLYDLSTIQKGLLSFYTNDSSYDILSPVISNGLTSYSANSSSLYVQYFFPETDYTIKSNSFVRYLVGPSDMFTNVGCSIPSVVTIAQNAALVLNLEAQSGKCIFRILHNATEINNASLTFSFDQLRDRAGVEIFSGDGGKQSVKLDHVPQYLFGEMVTVQYSGSPGSITVRSVPPSNIIVLPSNCTPTYALMPGFNENAIKDDYFYYISALNTEKNWTFHLTTLSFMDKDSGFSIEVLGGNKPSFYSIDAADIKINETLIFYGTGLYINADNTAVRRLYFSVAICEDKPGSAIGKACHVLLLFMAVCRALWNHYGFAL</sequence>
<organism evidence="1 2">
    <name type="scientific">Panagrellus redivivus</name>
    <name type="common">Microworm</name>
    <dbReference type="NCBI Taxonomy" id="6233"/>
    <lineage>
        <taxon>Eukaryota</taxon>
        <taxon>Metazoa</taxon>
        <taxon>Ecdysozoa</taxon>
        <taxon>Nematoda</taxon>
        <taxon>Chromadorea</taxon>
        <taxon>Rhabditida</taxon>
        <taxon>Tylenchina</taxon>
        <taxon>Panagrolaimomorpha</taxon>
        <taxon>Panagrolaimoidea</taxon>
        <taxon>Panagrolaimidae</taxon>
        <taxon>Panagrellus</taxon>
    </lineage>
</organism>
<accession>A0A7E4ZXL6</accession>